<dbReference type="AlphaFoldDB" id="A0A8J7AVT8"/>
<dbReference type="Proteomes" id="UP000636505">
    <property type="component" value="Unassembled WGS sequence"/>
</dbReference>
<feature type="signal peptide" evidence="1">
    <location>
        <begin position="1"/>
        <end position="34"/>
    </location>
</feature>
<evidence type="ECO:0000256" key="1">
    <source>
        <dbReference type="SAM" id="SignalP"/>
    </source>
</evidence>
<dbReference type="RefSeq" id="WP_193905279.1">
    <property type="nucleotide sequence ID" value="NZ_JADEXG010000007.1"/>
</dbReference>
<dbReference type="EMBL" id="JADEXG010000007">
    <property type="protein sequence ID" value="MBE9076617.1"/>
    <property type="molecule type" value="Genomic_DNA"/>
</dbReference>
<evidence type="ECO:0000313" key="2">
    <source>
        <dbReference type="EMBL" id="MBE9076617.1"/>
    </source>
</evidence>
<feature type="chain" id="PRO_5035280327" evidence="1">
    <location>
        <begin position="35"/>
        <end position="220"/>
    </location>
</feature>
<accession>A0A8J7AVT8</accession>
<comment type="caution">
    <text evidence="2">The sequence shown here is derived from an EMBL/GenBank/DDBJ whole genome shotgun (WGS) entry which is preliminary data.</text>
</comment>
<sequence>MKQDNPISKLFRQSWQLAVAILALAAGFPLATNATGLAASPSAEATPRQTLSQLRSQLLNVSRLPLDRTLPEAELGETIVTEATLSPIHPTTPSLWWVRDQVGMIWGSDRLVENWIAYAEKDTDLPAYVDVIVNRQIWDLLNYLERYAFINQFGTTAKSYGYSLRVFSNEQLSGAYVCDFSGVQVGQDEDAIADLRLAAPCSVSLNYFGRGGIRGDSPEP</sequence>
<keyword evidence="1" id="KW-0732">Signal</keyword>
<gene>
    <name evidence="2" type="ORF">IQ241_04785</name>
</gene>
<evidence type="ECO:0000313" key="3">
    <source>
        <dbReference type="Proteomes" id="UP000636505"/>
    </source>
</evidence>
<protein>
    <submittedName>
        <fullName evidence="2">Uncharacterized protein</fullName>
    </submittedName>
</protein>
<organism evidence="2 3">
    <name type="scientific">Vasconcelosia minhoensis LEGE 07310</name>
    <dbReference type="NCBI Taxonomy" id="915328"/>
    <lineage>
        <taxon>Bacteria</taxon>
        <taxon>Bacillati</taxon>
        <taxon>Cyanobacteriota</taxon>
        <taxon>Cyanophyceae</taxon>
        <taxon>Nodosilineales</taxon>
        <taxon>Cymatolegaceae</taxon>
        <taxon>Vasconcelosia</taxon>
        <taxon>Vasconcelosia minhoensis</taxon>
    </lineage>
</organism>
<name>A0A8J7AVT8_9CYAN</name>
<reference evidence="2" key="1">
    <citation type="submission" date="2020-10" db="EMBL/GenBank/DDBJ databases">
        <authorList>
            <person name="Castelo-Branco R."/>
            <person name="Eusebio N."/>
            <person name="Adriana R."/>
            <person name="Vieira A."/>
            <person name="Brugerolle De Fraissinette N."/>
            <person name="Rezende De Castro R."/>
            <person name="Schneider M.P."/>
            <person name="Vasconcelos V."/>
            <person name="Leao P.N."/>
        </authorList>
    </citation>
    <scope>NUCLEOTIDE SEQUENCE</scope>
    <source>
        <strain evidence="2">LEGE 07310</strain>
    </source>
</reference>
<keyword evidence="3" id="KW-1185">Reference proteome</keyword>
<proteinExistence type="predicted"/>